<evidence type="ECO:0000259" key="2">
    <source>
        <dbReference type="Pfam" id="PF08044"/>
    </source>
</evidence>
<evidence type="ECO:0000256" key="1">
    <source>
        <dbReference type="SAM" id="MobiDB-lite"/>
    </source>
</evidence>
<dbReference type="EMBL" id="QLYX01000002">
    <property type="protein sequence ID" value="RAY16517.1"/>
    <property type="molecule type" value="Genomic_DNA"/>
</dbReference>
<dbReference type="OrthoDB" id="4772576at2"/>
<protein>
    <submittedName>
        <fullName evidence="4">DUF1707 and DUF2154 domain-containing protein</fullName>
    </submittedName>
</protein>
<dbReference type="Proteomes" id="UP000251891">
    <property type="component" value="Unassembled WGS sequence"/>
</dbReference>
<sequence>MRASDADRDRVADQLREALAEGRITPEEHTERIEAVYAAKTYAELVPVLEDLPTAGDAPDTEVNLRKETSPQAPDRQSPTLVAIFSGAERKGRWLVEPTTNVITVFGGVTLDFREAVLSQREVTVNVTCIFGGVDIKVPPGVRVINSNVAIFGGTSVPGDDPLEAGAPVIRVTGLTLFGGVDAKRKSLKRRRNGSQG</sequence>
<feature type="region of interest" description="Disordered" evidence="1">
    <location>
        <begin position="53"/>
        <end position="78"/>
    </location>
</feature>
<dbReference type="InterPro" id="IPR024425">
    <property type="entry name" value="LiaF-like_C"/>
</dbReference>
<gene>
    <name evidence="4" type="ORF">DPM19_06545</name>
</gene>
<feature type="domain" description="DUF1707" evidence="2">
    <location>
        <begin position="1"/>
        <end position="53"/>
    </location>
</feature>
<dbReference type="PANTHER" id="PTHR40763">
    <property type="entry name" value="MEMBRANE PROTEIN-RELATED"/>
    <property type="match status" value="1"/>
</dbReference>
<keyword evidence="5" id="KW-1185">Reference proteome</keyword>
<dbReference type="Pfam" id="PF08044">
    <property type="entry name" value="DUF1707"/>
    <property type="match status" value="1"/>
</dbReference>
<dbReference type="Pfam" id="PF09922">
    <property type="entry name" value="LiaF-like_C"/>
    <property type="match status" value="1"/>
</dbReference>
<name>A0A365HBN6_9ACTN</name>
<dbReference type="InterPro" id="IPR012551">
    <property type="entry name" value="DUF1707_SHOCT-like"/>
</dbReference>
<proteinExistence type="predicted"/>
<evidence type="ECO:0000259" key="3">
    <source>
        <dbReference type="Pfam" id="PF09922"/>
    </source>
</evidence>
<reference evidence="4 5" key="1">
    <citation type="submission" date="2018-06" db="EMBL/GenBank/DDBJ databases">
        <title>Actinomadura craniellae sp. nov. isolated from marine sponge Craniella sp.</title>
        <authorList>
            <person name="Li L."/>
            <person name="Xu Q.H."/>
            <person name="Lin H.W."/>
            <person name="Lu Y.H."/>
        </authorList>
    </citation>
    <scope>NUCLEOTIDE SEQUENCE [LARGE SCALE GENOMIC DNA]</scope>
    <source>
        <strain evidence="4 5">LHW63021</strain>
    </source>
</reference>
<evidence type="ECO:0000313" key="5">
    <source>
        <dbReference type="Proteomes" id="UP000251891"/>
    </source>
</evidence>
<dbReference type="PANTHER" id="PTHR40763:SF4">
    <property type="entry name" value="DUF1707 DOMAIN-CONTAINING PROTEIN"/>
    <property type="match status" value="1"/>
</dbReference>
<feature type="domain" description="Cell wall-active antibiotics response LiaF-like C-terminal" evidence="3">
    <location>
        <begin position="93"/>
        <end position="158"/>
    </location>
</feature>
<accession>A0A365HBN6</accession>
<dbReference type="AlphaFoldDB" id="A0A365HBN6"/>
<organism evidence="4 5">
    <name type="scientific">Actinomadura craniellae</name>
    <dbReference type="NCBI Taxonomy" id="2231787"/>
    <lineage>
        <taxon>Bacteria</taxon>
        <taxon>Bacillati</taxon>
        <taxon>Actinomycetota</taxon>
        <taxon>Actinomycetes</taxon>
        <taxon>Streptosporangiales</taxon>
        <taxon>Thermomonosporaceae</taxon>
        <taxon>Actinomadura</taxon>
    </lineage>
</organism>
<comment type="caution">
    <text evidence="4">The sequence shown here is derived from an EMBL/GenBank/DDBJ whole genome shotgun (WGS) entry which is preliminary data.</text>
</comment>
<evidence type="ECO:0000313" key="4">
    <source>
        <dbReference type="EMBL" id="RAY16517.1"/>
    </source>
</evidence>